<name>A0A8S1J684_9CHLO</name>
<dbReference type="GO" id="GO:0006351">
    <property type="term" value="P:DNA-templated transcription"/>
    <property type="evidence" value="ECO:0007669"/>
    <property type="project" value="InterPro"/>
</dbReference>
<comment type="similarity">
    <text evidence="2">Belongs to the eukaryotic RPA49/POLR1E RNA polymerase subunit family.</text>
</comment>
<dbReference type="GO" id="GO:0003677">
    <property type="term" value="F:DNA binding"/>
    <property type="evidence" value="ECO:0007669"/>
    <property type="project" value="InterPro"/>
</dbReference>
<sequence length="428" mass="47146">MPKRKLDVEVVDAKTGASGAPPLVAIFPTGPPGPEGGAATAVYRNSKWNRSNEFVAIRQQETLDYVGRTFGPENEYYQPCSFVIGIHDKKARRLRILPIAGNRLCRMEPRLHRLDYGQGAEITKVGEGTVKEGRARLLQAFGSETAKRRVRNAKRSSIDAATIQAGDAMTGLLEESSKVARAEGKSREQVLAAANYSSSLPPCDLDACTGEIAYPFARLCPPPLWPALNGTRFTKATTDAEVKESLEKSRVPAYVMSRLCKAAPDGDKSEQKAVQLAFLGELIRLYDAPNVLRTQPGFAGLEKLAQQRHMDCSIVEHLLGLFYNRRAMGGMTQFQRPDSQLVLHSLYVLVVALLIDDCSLDAEQVDQLARELKIRLSVLTGRFRHLGCSVRSHTRAGREAGYSVTLLLGTEGKSLRDSLMPIRVARRR</sequence>
<dbReference type="PANTHER" id="PTHR14440">
    <property type="entry name" value="DNA-DIRECTED RNA POLYMERASE I SUBUNIT RPA49"/>
    <property type="match status" value="1"/>
</dbReference>
<accession>A0A8S1J684</accession>
<dbReference type="OrthoDB" id="532500at2759"/>
<comment type="caution">
    <text evidence="6">The sequence shown here is derived from an EMBL/GenBank/DDBJ whole genome shotgun (WGS) entry which is preliminary data.</text>
</comment>
<evidence type="ECO:0000256" key="1">
    <source>
        <dbReference type="ARBA" id="ARBA00004604"/>
    </source>
</evidence>
<keyword evidence="3" id="KW-0240">DNA-directed RNA polymerase</keyword>
<dbReference type="GO" id="GO:0000428">
    <property type="term" value="C:DNA-directed RNA polymerase complex"/>
    <property type="evidence" value="ECO:0007669"/>
    <property type="project" value="UniProtKB-KW"/>
</dbReference>
<keyword evidence="4" id="KW-0804">Transcription</keyword>
<dbReference type="GO" id="GO:0005730">
    <property type="term" value="C:nucleolus"/>
    <property type="evidence" value="ECO:0007669"/>
    <property type="project" value="UniProtKB-SubCell"/>
</dbReference>
<evidence type="ECO:0000256" key="3">
    <source>
        <dbReference type="ARBA" id="ARBA00022478"/>
    </source>
</evidence>
<evidence type="ECO:0000256" key="5">
    <source>
        <dbReference type="ARBA" id="ARBA00023242"/>
    </source>
</evidence>
<evidence type="ECO:0000256" key="4">
    <source>
        <dbReference type="ARBA" id="ARBA00023163"/>
    </source>
</evidence>
<dbReference type="Pfam" id="PF06870">
    <property type="entry name" value="RNA_pol_I_A49"/>
    <property type="match status" value="1"/>
</dbReference>
<reference evidence="6" key="1">
    <citation type="submission" date="2020-12" db="EMBL/GenBank/DDBJ databases">
        <authorList>
            <person name="Iha C."/>
        </authorList>
    </citation>
    <scope>NUCLEOTIDE SEQUENCE</scope>
</reference>
<organism evidence="6 7">
    <name type="scientific">Ostreobium quekettii</name>
    <dbReference type="NCBI Taxonomy" id="121088"/>
    <lineage>
        <taxon>Eukaryota</taxon>
        <taxon>Viridiplantae</taxon>
        <taxon>Chlorophyta</taxon>
        <taxon>core chlorophytes</taxon>
        <taxon>Ulvophyceae</taxon>
        <taxon>TCBD clade</taxon>
        <taxon>Bryopsidales</taxon>
        <taxon>Ostreobineae</taxon>
        <taxon>Ostreobiaceae</taxon>
        <taxon>Ostreobium</taxon>
    </lineage>
</organism>
<proteinExistence type="inferred from homology"/>
<protein>
    <submittedName>
        <fullName evidence="6">Uncharacterized protein</fullName>
    </submittedName>
</protein>
<dbReference type="AlphaFoldDB" id="A0A8S1J684"/>
<evidence type="ECO:0000256" key="2">
    <source>
        <dbReference type="ARBA" id="ARBA00009430"/>
    </source>
</evidence>
<keyword evidence="5" id="KW-0539">Nucleus</keyword>
<evidence type="ECO:0000313" key="6">
    <source>
        <dbReference type="EMBL" id="CAD7702726.1"/>
    </source>
</evidence>
<evidence type="ECO:0000313" key="7">
    <source>
        <dbReference type="Proteomes" id="UP000708148"/>
    </source>
</evidence>
<keyword evidence="7" id="KW-1185">Reference proteome</keyword>
<comment type="subcellular location">
    <subcellularLocation>
        <location evidence="1">Nucleus</location>
        <location evidence="1">Nucleolus</location>
    </subcellularLocation>
</comment>
<dbReference type="Proteomes" id="UP000708148">
    <property type="component" value="Unassembled WGS sequence"/>
</dbReference>
<dbReference type="EMBL" id="CAJHUC010001928">
    <property type="protein sequence ID" value="CAD7702726.1"/>
    <property type="molecule type" value="Genomic_DNA"/>
</dbReference>
<dbReference type="InterPro" id="IPR009668">
    <property type="entry name" value="RNA_pol-assoc_fac_A49-like"/>
</dbReference>
<gene>
    <name evidence="6" type="ORF">OSTQU699_LOCUS8083</name>
</gene>